<comment type="caution">
    <text evidence="2">The sequence shown here is derived from an EMBL/GenBank/DDBJ whole genome shotgun (WGS) entry which is preliminary data.</text>
</comment>
<evidence type="ECO:0000313" key="2">
    <source>
        <dbReference type="EMBL" id="PFG17506.1"/>
    </source>
</evidence>
<dbReference type="InterPro" id="IPR043129">
    <property type="entry name" value="ATPase_NBD"/>
</dbReference>
<dbReference type="GO" id="GO:0002949">
    <property type="term" value="P:tRNA threonylcarbamoyladenosine modification"/>
    <property type="evidence" value="ECO:0007669"/>
    <property type="project" value="InterPro"/>
</dbReference>
<dbReference type="PANTHER" id="PTHR11735">
    <property type="entry name" value="TRNA N6-ADENOSINE THREONYLCARBAMOYLTRANSFERASE"/>
    <property type="match status" value="1"/>
</dbReference>
<keyword evidence="3" id="KW-1185">Reference proteome</keyword>
<dbReference type="GO" id="GO:0005829">
    <property type="term" value="C:cytosol"/>
    <property type="evidence" value="ECO:0007669"/>
    <property type="project" value="TreeGrafter"/>
</dbReference>
<dbReference type="AlphaFoldDB" id="A0A2A9CTR8"/>
<dbReference type="NCBIfam" id="TIGR03725">
    <property type="entry name" value="T6A_YeaZ"/>
    <property type="match status" value="1"/>
</dbReference>
<protein>
    <submittedName>
        <fullName evidence="2">tRNA threonylcarbamoyl adenosine modification protein YeaZ</fullName>
    </submittedName>
</protein>
<name>A0A2A9CTR8_9ACTN</name>
<proteinExistence type="predicted"/>
<sequence length="217" mass="22392">MSSLVLGIDTATDVRVGLAADGAVVASAAVADTRAHAEQLMLLVQQVLAEAGHAVNDLTEVVVGIGPGPFTGLRVGVAAGHTLAAALGLPVRGVCSLDVVAAEWARRGDAPAEFLIASDARRKEVYWARYDRTGRRVDGPAVSAPTELPALPLGGPGAHLVADEVAGPDTINAGLLAALDLPDAGLEPLYLRRPDAEVPTRLKSTLLQPRLAVNRTK</sequence>
<dbReference type="Proteomes" id="UP000226079">
    <property type="component" value="Unassembled WGS sequence"/>
</dbReference>
<dbReference type="InterPro" id="IPR022496">
    <property type="entry name" value="T6A_TsaB"/>
</dbReference>
<dbReference type="EMBL" id="PDJC01000001">
    <property type="protein sequence ID" value="PFG17506.1"/>
    <property type="molecule type" value="Genomic_DNA"/>
</dbReference>
<feature type="domain" description="Gcp-like" evidence="1">
    <location>
        <begin position="33"/>
        <end position="153"/>
    </location>
</feature>
<accession>A0A2A9CTR8</accession>
<reference evidence="2 3" key="1">
    <citation type="submission" date="2017-10" db="EMBL/GenBank/DDBJ databases">
        <title>Sequencing the genomes of 1000 actinobacteria strains.</title>
        <authorList>
            <person name="Klenk H.-P."/>
        </authorList>
    </citation>
    <scope>NUCLEOTIDE SEQUENCE [LARGE SCALE GENOMIC DNA]</scope>
    <source>
        <strain evidence="2 3">DSM 15597</strain>
    </source>
</reference>
<dbReference type="Pfam" id="PF00814">
    <property type="entry name" value="TsaD"/>
    <property type="match status" value="1"/>
</dbReference>
<dbReference type="RefSeq" id="WP_098460928.1">
    <property type="nucleotide sequence ID" value="NZ_PDJC01000001.1"/>
</dbReference>
<dbReference type="Gene3D" id="3.30.420.40">
    <property type="match status" value="1"/>
</dbReference>
<dbReference type="PANTHER" id="PTHR11735:SF11">
    <property type="entry name" value="TRNA THREONYLCARBAMOYLADENOSINE BIOSYNTHESIS PROTEIN TSAB"/>
    <property type="match status" value="1"/>
</dbReference>
<organism evidence="2 3">
    <name type="scientific">Propionicimonas paludicola</name>
    <dbReference type="NCBI Taxonomy" id="185243"/>
    <lineage>
        <taxon>Bacteria</taxon>
        <taxon>Bacillati</taxon>
        <taxon>Actinomycetota</taxon>
        <taxon>Actinomycetes</taxon>
        <taxon>Propionibacteriales</taxon>
        <taxon>Nocardioidaceae</taxon>
        <taxon>Propionicimonas</taxon>
    </lineage>
</organism>
<evidence type="ECO:0000259" key="1">
    <source>
        <dbReference type="Pfam" id="PF00814"/>
    </source>
</evidence>
<dbReference type="SUPFAM" id="SSF53067">
    <property type="entry name" value="Actin-like ATPase domain"/>
    <property type="match status" value="2"/>
</dbReference>
<gene>
    <name evidence="2" type="ORF">ATK74_2079</name>
</gene>
<evidence type="ECO:0000313" key="3">
    <source>
        <dbReference type="Proteomes" id="UP000226079"/>
    </source>
</evidence>
<dbReference type="OrthoDB" id="9809995at2"/>
<dbReference type="InterPro" id="IPR000905">
    <property type="entry name" value="Gcp-like_dom"/>
</dbReference>